<dbReference type="GO" id="GO:0051536">
    <property type="term" value="F:iron-sulfur cluster binding"/>
    <property type="evidence" value="ECO:0007669"/>
    <property type="project" value="InterPro"/>
</dbReference>
<dbReference type="SUPFAM" id="SSF117916">
    <property type="entry name" value="Fe-S cluster assembly (FSCA) domain-like"/>
    <property type="match status" value="1"/>
</dbReference>
<evidence type="ECO:0000256" key="1">
    <source>
        <dbReference type="ARBA" id="ARBA00049958"/>
    </source>
</evidence>
<dbReference type="KEGG" id="avc:NCTC10951_01997"/>
<protein>
    <submittedName>
        <fullName evidence="3">NifU-like domain</fullName>
    </submittedName>
</protein>
<comment type="function">
    <text evidence="1">May be involved in the formation or repair of [Fe-S] clusters present in iron-sulfur proteins.</text>
</comment>
<feature type="domain" description="NIF system FeS cluster assembly NifU C-terminal" evidence="2">
    <location>
        <begin position="120"/>
        <end position="173"/>
    </location>
</feature>
<dbReference type="InterPro" id="IPR034904">
    <property type="entry name" value="FSCA_dom_sf"/>
</dbReference>
<dbReference type="EMBL" id="LR134477">
    <property type="protein sequence ID" value="VEI17058.1"/>
    <property type="molecule type" value="Genomic_DNA"/>
</dbReference>
<dbReference type="InterPro" id="IPR001075">
    <property type="entry name" value="NIF_FeS_clus_asmbl_NifU_C"/>
</dbReference>
<dbReference type="Pfam" id="PF01106">
    <property type="entry name" value="NifU"/>
    <property type="match status" value="1"/>
</dbReference>
<evidence type="ECO:0000313" key="4">
    <source>
        <dbReference type="Proteomes" id="UP000268658"/>
    </source>
</evidence>
<dbReference type="RefSeq" id="WP_126414449.1">
    <property type="nucleotide sequence ID" value="NZ_JASPER010000043.1"/>
</dbReference>
<dbReference type="Gene3D" id="3.30.300.130">
    <property type="entry name" value="Fe-S cluster assembly (FSCA)"/>
    <property type="match status" value="1"/>
</dbReference>
<accession>A0A3S4XAA8</accession>
<dbReference type="OrthoDB" id="9798220at2"/>
<evidence type="ECO:0000259" key="2">
    <source>
        <dbReference type="Pfam" id="PF01106"/>
    </source>
</evidence>
<reference evidence="3 4" key="1">
    <citation type="submission" date="2018-12" db="EMBL/GenBank/DDBJ databases">
        <authorList>
            <consortium name="Pathogen Informatics"/>
        </authorList>
    </citation>
    <scope>NUCLEOTIDE SEQUENCE [LARGE SCALE GENOMIC DNA]</scope>
    <source>
        <strain evidence="3 4">NCTC10951</strain>
    </source>
</reference>
<dbReference type="Proteomes" id="UP000268658">
    <property type="component" value="Chromosome"/>
</dbReference>
<proteinExistence type="predicted"/>
<dbReference type="GO" id="GO:0016226">
    <property type="term" value="P:iron-sulfur cluster assembly"/>
    <property type="evidence" value="ECO:0007669"/>
    <property type="project" value="InterPro"/>
</dbReference>
<dbReference type="GO" id="GO:0005506">
    <property type="term" value="F:iron ion binding"/>
    <property type="evidence" value="ECO:0007669"/>
    <property type="project" value="InterPro"/>
</dbReference>
<sequence>MPVVPTHPVTTPDPDVLRWVVPDGLLPFTGEVAHAPAMLQALIDDGTLNSVRVDDGAVLTLLGPGHSWRTEGARVRSALVDALGAPTSWEGAATAHESGPDDALEAAARQIAGGSLGSFVNSHGGSLVVRSVRDGVVEVAMEGACDDCPAAEITMHARFEHLLRRRCPWLVEVRRIER</sequence>
<evidence type="ECO:0000313" key="3">
    <source>
        <dbReference type="EMBL" id="VEI17058.1"/>
    </source>
</evidence>
<organism evidence="3 4">
    <name type="scientific">Actinomyces viscosus</name>
    <dbReference type="NCBI Taxonomy" id="1656"/>
    <lineage>
        <taxon>Bacteria</taxon>
        <taxon>Bacillati</taxon>
        <taxon>Actinomycetota</taxon>
        <taxon>Actinomycetes</taxon>
        <taxon>Actinomycetales</taxon>
        <taxon>Actinomycetaceae</taxon>
        <taxon>Actinomyces</taxon>
    </lineage>
</organism>
<gene>
    <name evidence="3" type="ORF">NCTC10951_01997</name>
</gene>
<dbReference type="AlphaFoldDB" id="A0A3S4XAA8"/>
<name>A0A3S4XAA8_ACTVI</name>